<accession>A0A165RPN2</accession>
<name>A0A165RPN2_9APHY</name>
<keyword evidence="1" id="KW-0472">Membrane</keyword>
<reference evidence="2 3" key="1">
    <citation type="journal article" date="2016" name="Mol. Biol. Evol.">
        <title>Comparative Genomics of Early-Diverging Mushroom-Forming Fungi Provides Insights into the Origins of Lignocellulose Decay Capabilities.</title>
        <authorList>
            <person name="Nagy L.G."/>
            <person name="Riley R."/>
            <person name="Tritt A."/>
            <person name="Adam C."/>
            <person name="Daum C."/>
            <person name="Floudas D."/>
            <person name="Sun H."/>
            <person name="Yadav J.S."/>
            <person name="Pangilinan J."/>
            <person name="Larsson K.H."/>
            <person name="Matsuura K."/>
            <person name="Barry K."/>
            <person name="Labutti K."/>
            <person name="Kuo R."/>
            <person name="Ohm R.A."/>
            <person name="Bhattacharya S.S."/>
            <person name="Shirouzu T."/>
            <person name="Yoshinaga Y."/>
            <person name="Martin F.M."/>
            <person name="Grigoriev I.V."/>
            <person name="Hibbett D.S."/>
        </authorList>
    </citation>
    <scope>NUCLEOTIDE SEQUENCE [LARGE SCALE GENOMIC DNA]</scope>
    <source>
        <strain evidence="2 3">L-15889</strain>
    </source>
</reference>
<evidence type="ECO:0000256" key="1">
    <source>
        <dbReference type="SAM" id="Phobius"/>
    </source>
</evidence>
<organism evidence="2 3">
    <name type="scientific">Daedalea quercina L-15889</name>
    <dbReference type="NCBI Taxonomy" id="1314783"/>
    <lineage>
        <taxon>Eukaryota</taxon>
        <taxon>Fungi</taxon>
        <taxon>Dikarya</taxon>
        <taxon>Basidiomycota</taxon>
        <taxon>Agaricomycotina</taxon>
        <taxon>Agaricomycetes</taxon>
        <taxon>Polyporales</taxon>
        <taxon>Fomitopsis</taxon>
    </lineage>
</organism>
<proteinExistence type="predicted"/>
<gene>
    <name evidence="2" type="ORF">DAEQUDRAFT_156473</name>
</gene>
<dbReference type="AlphaFoldDB" id="A0A165RPN2"/>
<keyword evidence="1" id="KW-0812">Transmembrane</keyword>
<protein>
    <submittedName>
        <fullName evidence="2">Uncharacterized protein</fullName>
    </submittedName>
</protein>
<keyword evidence="3" id="KW-1185">Reference proteome</keyword>
<evidence type="ECO:0000313" key="2">
    <source>
        <dbReference type="EMBL" id="KZT71010.1"/>
    </source>
</evidence>
<dbReference type="EMBL" id="KV429048">
    <property type="protein sequence ID" value="KZT71010.1"/>
    <property type="molecule type" value="Genomic_DNA"/>
</dbReference>
<feature type="transmembrane region" description="Helical" evidence="1">
    <location>
        <begin position="20"/>
        <end position="40"/>
    </location>
</feature>
<sequence>MPPIHSRRDLSLSILYQHRVLFHVLCVPYVCCAALPLALAMHTPQLSFSGALMHTLSVYRSCALVEPGGLEFPVRRSENERRSIGNENRDLNACCMSMWECVRYLGPRRQSCHP</sequence>
<keyword evidence="1" id="KW-1133">Transmembrane helix</keyword>
<evidence type="ECO:0000313" key="3">
    <source>
        <dbReference type="Proteomes" id="UP000076727"/>
    </source>
</evidence>
<dbReference type="Proteomes" id="UP000076727">
    <property type="component" value="Unassembled WGS sequence"/>
</dbReference>